<protein>
    <submittedName>
        <fullName evidence="1">Uncharacterized protein</fullName>
    </submittedName>
</protein>
<sequence length="66" mass="7272">MLQYIPVNWPYDGAGGSAPGNKTKDCGPSGCFLIVLQPKAAAKRQFGCFKARQLAYLAEQRMNHRT</sequence>
<keyword evidence="2" id="KW-1185">Reference proteome</keyword>
<accession>A0A348AL95</accession>
<evidence type="ECO:0000313" key="1">
    <source>
        <dbReference type="EMBL" id="BBB91843.1"/>
    </source>
</evidence>
<dbReference type="KEGG" id="mana:MAMMFC1_02528"/>
<gene>
    <name evidence="1" type="ORF">MAMMFC1_02528</name>
</gene>
<dbReference type="OrthoDB" id="1685241at2"/>
<dbReference type="AlphaFoldDB" id="A0A348AL95"/>
<organism evidence="1 2">
    <name type="scientific">Methylomusa anaerophila</name>
    <dbReference type="NCBI Taxonomy" id="1930071"/>
    <lineage>
        <taxon>Bacteria</taxon>
        <taxon>Bacillati</taxon>
        <taxon>Bacillota</taxon>
        <taxon>Negativicutes</taxon>
        <taxon>Selenomonadales</taxon>
        <taxon>Sporomusaceae</taxon>
        <taxon>Methylomusa</taxon>
    </lineage>
</organism>
<dbReference type="RefSeq" id="WP_126308815.1">
    <property type="nucleotide sequence ID" value="NZ_AP018449.1"/>
</dbReference>
<dbReference type="Proteomes" id="UP000276437">
    <property type="component" value="Chromosome"/>
</dbReference>
<name>A0A348AL95_9FIRM</name>
<dbReference type="EMBL" id="AP018449">
    <property type="protein sequence ID" value="BBB91843.1"/>
    <property type="molecule type" value="Genomic_DNA"/>
</dbReference>
<proteinExistence type="predicted"/>
<reference evidence="1 2" key="1">
    <citation type="journal article" date="2018" name="Int. J. Syst. Evol. Microbiol.">
        <title>Methylomusa anaerophila gen. nov., sp. nov., an anaerobic methanol-utilizing bacterium isolated from a microbial fuel cell.</title>
        <authorList>
            <person name="Amano N."/>
            <person name="Yamamuro A."/>
            <person name="Miyahara M."/>
            <person name="Kouzuma A."/>
            <person name="Abe T."/>
            <person name="Watanabe K."/>
        </authorList>
    </citation>
    <scope>NUCLEOTIDE SEQUENCE [LARGE SCALE GENOMIC DNA]</scope>
    <source>
        <strain evidence="1 2">MMFC1</strain>
    </source>
</reference>
<evidence type="ECO:0000313" key="2">
    <source>
        <dbReference type="Proteomes" id="UP000276437"/>
    </source>
</evidence>